<keyword evidence="5" id="KW-0560">Oxidoreductase</keyword>
<dbReference type="GO" id="GO:0020037">
    <property type="term" value="F:heme binding"/>
    <property type="evidence" value="ECO:0007669"/>
    <property type="project" value="InterPro"/>
</dbReference>
<dbReference type="GO" id="GO:0004497">
    <property type="term" value="F:monooxygenase activity"/>
    <property type="evidence" value="ECO:0007669"/>
    <property type="project" value="UniProtKB-KW"/>
</dbReference>
<gene>
    <name evidence="7" type="ORF">JMJ35_006728</name>
</gene>
<comment type="caution">
    <text evidence="7">The sequence shown here is derived from an EMBL/GenBank/DDBJ whole genome shotgun (WGS) entry which is preliminary data.</text>
</comment>
<evidence type="ECO:0000256" key="2">
    <source>
        <dbReference type="ARBA" id="ARBA00022723"/>
    </source>
</evidence>
<reference evidence="7" key="1">
    <citation type="submission" date="2023-03" db="EMBL/GenBank/DDBJ databases">
        <title>Complete genome of Cladonia borealis.</title>
        <authorList>
            <person name="Park H."/>
        </authorList>
    </citation>
    <scope>NUCLEOTIDE SEQUENCE</scope>
    <source>
        <strain evidence="7">ANT050790</strain>
    </source>
</reference>
<dbReference type="PRINTS" id="PR00463">
    <property type="entry name" value="EP450I"/>
</dbReference>
<dbReference type="InterPro" id="IPR001128">
    <property type="entry name" value="Cyt_P450"/>
</dbReference>
<dbReference type="PANTHER" id="PTHR24305:SF156">
    <property type="entry name" value="P450, PUTATIVE (EUROFUNG)-RELATED"/>
    <property type="match status" value="1"/>
</dbReference>
<dbReference type="SUPFAM" id="SSF48264">
    <property type="entry name" value="Cytochrome P450"/>
    <property type="match status" value="1"/>
</dbReference>
<keyword evidence="6" id="KW-1133">Transmembrane helix</keyword>
<dbReference type="InterPro" id="IPR036396">
    <property type="entry name" value="Cyt_P450_sf"/>
</dbReference>
<evidence type="ECO:0000313" key="7">
    <source>
        <dbReference type="EMBL" id="KAK0511176.1"/>
    </source>
</evidence>
<dbReference type="CDD" id="cd11062">
    <property type="entry name" value="CYP58-like"/>
    <property type="match status" value="1"/>
</dbReference>
<dbReference type="PANTHER" id="PTHR24305">
    <property type="entry name" value="CYTOCHROME P450"/>
    <property type="match status" value="1"/>
</dbReference>
<protein>
    <recommendedName>
        <fullName evidence="9">Cytochrome P450</fullName>
    </recommendedName>
</protein>
<name>A0AA39R0H2_9LECA</name>
<keyword evidence="6" id="KW-0472">Membrane</keyword>
<dbReference type="GO" id="GO:0016705">
    <property type="term" value="F:oxidoreductase activity, acting on paired donors, with incorporation or reduction of molecular oxygen"/>
    <property type="evidence" value="ECO:0007669"/>
    <property type="project" value="InterPro"/>
</dbReference>
<comment type="cofactor">
    <cofactor evidence="1 4">
        <name>heme</name>
        <dbReference type="ChEBI" id="CHEBI:30413"/>
    </cofactor>
</comment>
<dbReference type="PRINTS" id="PR00385">
    <property type="entry name" value="P450"/>
</dbReference>
<keyword evidence="8" id="KW-1185">Reference proteome</keyword>
<dbReference type="GO" id="GO:0005506">
    <property type="term" value="F:iron ion binding"/>
    <property type="evidence" value="ECO:0007669"/>
    <property type="project" value="InterPro"/>
</dbReference>
<dbReference type="InterPro" id="IPR050121">
    <property type="entry name" value="Cytochrome_P450_monoxygenase"/>
</dbReference>
<dbReference type="EMBL" id="JAFEKC020000014">
    <property type="protein sequence ID" value="KAK0511176.1"/>
    <property type="molecule type" value="Genomic_DNA"/>
</dbReference>
<keyword evidence="4 5" id="KW-0349">Heme</keyword>
<dbReference type="PROSITE" id="PS00086">
    <property type="entry name" value="CYTOCHROME_P450"/>
    <property type="match status" value="1"/>
</dbReference>
<keyword evidence="2 4" id="KW-0479">Metal-binding</keyword>
<evidence type="ECO:0000256" key="6">
    <source>
        <dbReference type="SAM" id="Phobius"/>
    </source>
</evidence>
<proteinExistence type="inferred from homology"/>
<evidence type="ECO:0000256" key="1">
    <source>
        <dbReference type="ARBA" id="ARBA00001971"/>
    </source>
</evidence>
<dbReference type="InterPro" id="IPR002401">
    <property type="entry name" value="Cyt_P450_E_grp-I"/>
</dbReference>
<dbReference type="Proteomes" id="UP001166286">
    <property type="component" value="Unassembled WGS sequence"/>
</dbReference>
<sequence>MTYAQAVLSDLILYPTAILLLILASLAVLVFYRLLLHPLSNIPGPLPARITSLYLFTICFLGIECRVIESYHRKYKTSVLRIAPNAVSISDGDALHSIYVAGGGFKKAARYENFKVGGVHTIFSARDATYRDVRAKAVAPIFAMGRVRAAGDQAGIIGECVSRFVERFKSEKANKMMLKTEPTRVDVLALTYRLMMDAVTGYLFNRAYGALDEQPVSSPPAGACSSVISKMDKMSALPFVYAILEAGRFSLLPNRLFKTVNLMFRWLFPDPEFDKSFARVYDFATSITNDANPEKDDTYQSRLLAAGISKPETNVQCMAAMFAGTDSTAVKLVTIVFHLVNKPGVHGRLKEELRLYRKGPTTDLLTLPYLRAVIQEGLRLGMANPARFSRVVPRGGFQVDGFYIPGETDVGIAPYVLHHNPELFPKPFEYHPDRWLAGENANQTGSEAQKRKMERDLIPFSTGSRVCIARNLATYILFVATKAIVESGVLEGARTCTETIELEEYFNAQIKGHTMEIEWSCNV</sequence>
<evidence type="ECO:0000256" key="4">
    <source>
        <dbReference type="PIRSR" id="PIRSR602401-1"/>
    </source>
</evidence>
<evidence type="ECO:0000256" key="3">
    <source>
        <dbReference type="ARBA" id="ARBA00023004"/>
    </source>
</evidence>
<dbReference type="AlphaFoldDB" id="A0AA39R0H2"/>
<feature type="binding site" description="axial binding residue" evidence="4">
    <location>
        <position position="467"/>
    </location>
    <ligand>
        <name>heme</name>
        <dbReference type="ChEBI" id="CHEBI:30413"/>
    </ligand>
    <ligandPart>
        <name>Fe</name>
        <dbReference type="ChEBI" id="CHEBI:18248"/>
    </ligandPart>
</feature>
<keyword evidence="5" id="KW-0503">Monooxygenase</keyword>
<feature type="transmembrane region" description="Helical" evidence="6">
    <location>
        <begin position="12"/>
        <end position="34"/>
    </location>
</feature>
<evidence type="ECO:0000313" key="8">
    <source>
        <dbReference type="Proteomes" id="UP001166286"/>
    </source>
</evidence>
<dbReference type="Pfam" id="PF00067">
    <property type="entry name" value="p450"/>
    <property type="match status" value="1"/>
</dbReference>
<comment type="similarity">
    <text evidence="5">Belongs to the cytochrome P450 family.</text>
</comment>
<evidence type="ECO:0000256" key="5">
    <source>
        <dbReference type="RuleBase" id="RU000461"/>
    </source>
</evidence>
<dbReference type="Gene3D" id="1.10.630.10">
    <property type="entry name" value="Cytochrome P450"/>
    <property type="match status" value="1"/>
</dbReference>
<keyword evidence="3 4" id="KW-0408">Iron</keyword>
<evidence type="ECO:0008006" key="9">
    <source>
        <dbReference type="Google" id="ProtNLM"/>
    </source>
</evidence>
<dbReference type="InterPro" id="IPR017972">
    <property type="entry name" value="Cyt_P450_CS"/>
</dbReference>
<organism evidence="7 8">
    <name type="scientific">Cladonia borealis</name>
    <dbReference type="NCBI Taxonomy" id="184061"/>
    <lineage>
        <taxon>Eukaryota</taxon>
        <taxon>Fungi</taxon>
        <taxon>Dikarya</taxon>
        <taxon>Ascomycota</taxon>
        <taxon>Pezizomycotina</taxon>
        <taxon>Lecanoromycetes</taxon>
        <taxon>OSLEUM clade</taxon>
        <taxon>Lecanoromycetidae</taxon>
        <taxon>Lecanorales</taxon>
        <taxon>Lecanorineae</taxon>
        <taxon>Cladoniaceae</taxon>
        <taxon>Cladonia</taxon>
    </lineage>
</organism>
<keyword evidence="6" id="KW-0812">Transmembrane</keyword>
<accession>A0AA39R0H2</accession>